<dbReference type="RefSeq" id="WP_085638289.1">
    <property type="nucleotide sequence ID" value="NZ_JARXOD010000001.1"/>
</dbReference>
<sequence>MGSRLIHAAIAQKLMTIHSFLDDAFFLGNEAPDADKTSDLTKGDTHFLVPSNRGTQRIDLRQFLTQYPSSLTNNFMLGYYTHLVADELWLQDIFSHHIPAGPVGVRQQLLTLYYQDFQQLNRFLINQYALVPYERDITPVVPTTVNLDALRQLMAEYNHDFDLIDARPLQLLQQSEVDNHIAKVVKMMTNMINSGQLVEQLIMPQDKGDL</sequence>
<proteinExistence type="predicted"/>
<reference evidence="1 2" key="1">
    <citation type="submission" date="2017-04" db="EMBL/GenBank/DDBJ databases">
        <title>The genome sequence of Weissella cibaria isolated from wild Drosophila.</title>
        <authorList>
            <person name="Ricks N.J."/>
            <person name="Carroll C."/>
            <person name="Walters A."/>
            <person name="Newell P.D."/>
            <person name="Chaston J.M."/>
        </authorList>
    </citation>
    <scope>NUCLEOTIDE SEQUENCE [LARGE SCALE GENOMIC DNA]</scope>
    <source>
        <strain evidence="1 2">DmW_103</strain>
    </source>
</reference>
<dbReference type="Proteomes" id="UP000193588">
    <property type="component" value="Unassembled WGS sequence"/>
</dbReference>
<dbReference type="EMBL" id="NDXJ01000005">
    <property type="protein sequence ID" value="OSP89799.1"/>
    <property type="molecule type" value="Genomic_DNA"/>
</dbReference>
<evidence type="ECO:0008006" key="3">
    <source>
        <dbReference type="Google" id="ProtNLM"/>
    </source>
</evidence>
<name>A0A1X4JM34_9LACO</name>
<accession>A0A1X4JM34</accession>
<dbReference type="AlphaFoldDB" id="A0A1X4JM34"/>
<evidence type="ECO:0000313" key="2">
    <source>
        <dbReference type="Proteomes" id="UP000193588"/>
    </source>
</evidence>
<organism evidence="1 2">
    <name type="scientific">Weissella cibaria</name>
    <dbReference type="NCBI Taxonomy" id="137591"/>
    <lineage>
        <taxon>Bacteria</taxon>
        <taxon>Bacillati</taxon>
        <taxon>Bacillota</taxon>
        <taxon>Bacilli</taxon>
        <taxon>Lactobacillales</taxon>
        <taxon>Lactobacillaceae</taxon>
        <taxon>Weissella</taxon>
    </lineage>
</organism>
<gene>
    <name evidence="1" type="ORF">B9D04_04590</name>
</gene>
<evidence type="ECO:0000313" key="1">
    <source>
        <dbReference type="EMBL" id="OSP89799.1"/>
    </source>
</evidence>
<comment type="caution">
    <text evidence="1">The sequence shown here is derived from an EMBL/GenBank/DDBJ whole genome shotgun (WGS) entry which is preliminary data.</text>
</comment>
<protein>
    <recommendedName>
        <fullName evidence="3">Phospholipase C/D domain-containing protein</fullName>
    </recommendedName>
</protein>